<accession>A0A485LVJ9</accession>
<keyword evidence="3" id="KW-0249">Electron transport</keyword>
<keyword evidence="2" id="KW-0813">Transport</keyword>
<name>A0A485LVJ9_9ZZZZ</name>
<dbReference type="PIRSF" id="PIRSF000090">
    <property type="entry name" value="Beta-ETF"/>
    <property type="match status" value="1"/>
</dbReference>
<dbReference type="InterPro" id="IPR012255">
    <property type="entry name" value="ETF_b"/>
</dbReference>
<dbReference type="InterPro" id="IPR033948">
    <property type="entry name" value="ETF_beta_N"/>
</dbReference>
<dbReference type="Gene3D" id="3.40.50.620">
    <property type="entry name" value="HUPs"/>
    <property type="match status" value="1"/>
</dbReference>
<evidence type="ECO:0000259" key="4">
    <source>
        <dbReference type="SMART" id="SM00893"/>
    </source>
</evidence>
<comment type="similarity">
    <text evidence="1">Belongs to the ETF beta-subunit/FixA family.</text>
</comment>
<dbReference type="FunFam" id="3.40.50.620:FF:000011">
    <property type="entry name" value="Electron transfer flavoprotein subunit beta"/>
    <property type="match status" value="1"/>
</dbReference>
<protein>
    <submittedName>
        <fullName evidence="5">Electron transfer flavoprotein subunit beta</fullName>
    </submittedName>
</protein>
<dbReference type="GO" id="GO:0046395">
    <property type="term" value="P:carboxylic acid catabolic process"/>
    <property type="evidence" value="ECO:0007669"/>
    <property type="project" value="UniProtKB-ARBA"/>
</dbReference>
<dbReference type="CDD" id="cd01714">
    <property type="entry name" value="ETF_beta"/>
    <property type="match status" value="1"/>
</dbReference>
<feature type="domain" description="Electron transfer flavoprotein alpha/beta-subunit N-terminal" evidence="4">
    <location>
        <begin position="21"/>
        <end position="214"/>
    </location>
</feature>
<sequence length="258" mass="27333">MNTVVCIKQVPDTETLIKVQGAGIVTEGIKWVMNPYDEFAVEEALQQKEKMKAGAVTIVSLGPDRAIEAIRTGLAMGADTAVHINDAAFYEKADPYATAAVLAAAVKGLQYDAIFLGKQAIDDDSAQVPAMLAEMLGIPVVTMVVKFEVAPDKSKATVTREIEGGQAVVEVPLPAVFSAQKGLNEPRYASLPGIMKAKKKPVDVKTAADLGVSVDPKTVVKEMTLPPARQAGKIITGDDAAAKAKELARVLHEEVKIV</sequence>
<gene>
    <name evidence="5" type="primary">etfB</name>
    <name evidence="5" type="ORF">SCFA_130010</name>
</gene>
<dbReference type="PANTHER" id="PTHR21294">
    <property type="entry name" value="ELECTRON TRANSFER FLAVOPROTEIN BETA-SUBUNIT"/>
    <property type="match status" value="1"/>
</dbReference>
<dbReference type="InterPro" id="IPR014729">
    <property type="entry name" value="Rossmann-like_a/b/a_fold"/>
</dbReference>
<dbReference type="SMART" id="SM00893">
    <property type="entry name" value="ETF"/>
    <property type="match status" value="1"/>
</dbReference>
<organism evidence="5">
    <name type="scientific">anaerobic digester metagenome</name>
    <dbReference type="NCBI Taxonomy" id="1263854"/>
    <lineage>
        <taxon>unclassified sequences</taxon>
        <taxon>metagenomes</taxon>
        <taxon>ecological metagenomes</taxon>
    </lineage>
</organism>
<dbReference type="AlphaFoldDB" id="A0A485LVJ9"/>
<dbReference type="GO" id="GO:0009055">
    <property type="term" value="F:electron transfer activity"/>
    <property type="evidence" value="ECO:0007669"/>
    <property type="project" value="InterPro"/>
</dbReference>
<dbReference type="InterPro" id="IPR014730">
    <property type="entry name" value="ETF_a/b_N"/>
</dbReference>
<dbReference type="PANTHER" id="PTHR21294:SF8">
    <property type="entry name" value="ELECTRON TRANSFER FLAVOPROTEIN SUBUNIT BETA"/>
    <property type="match status" value="1"/>
</dbReference>
<evidence type="ECO:0000256" key="3">
    <source>
        <dbReference type="ARBA" id="ARBA00022982"/>
    </source>
</evidence>
<evidence type="ECO:0000256" key="2">
    <source>
        <dbReference type="ARBA" id="ARBA00022448"/>
    </source>
</evidence>
<dbReference type="SUPFAM" id="SSF52402">
    <property type="entry name" value="Adenine nucleotide alpha hydrolases-like"/>
    <property type="match status" value="1"/>
</dbReference>
<evidence type="ECO:0000256" key="1">
    <source>
        <dbReference type="ARBA" id="ARBA00007557"/>
    </source>
</evidence>
<proteinExistence type="inferred from homology"/>
<evidence type="ECO:0000313" key="5">
    <source>
        <dbReference type="EMBL" id="VFU12202.1"/>
    </source>
</evidence>
<dbReference type="Pfam" id="PF01012">
    <property type="entry name" value="ETF"/>
    <property type="match status" value="1"/>
</dbReference>
<dbReference type="EMBL" id="CAADRM010000035">
    <property type="protein sequence ID" value="VFU12202.1"/>
    <property type="molecule type" value="Genomic_DNA"/>
</dbReference>
<dbReference type="GO" id="GO:0005739">
    <property type="term" value="C:mitochondrion"/>
    <property type="evidence" value="ECO:0007669"/>
    <property type="project" value="UniProtKB-ARBA"/>
</dbReference>
<reference evidence="5" key="1">
    <citation type="submission" date="2019-03" db="EMBL/GenBank/DDBJ databases">
        <authorList>
            <person name="Hao L."/>
        </authorList>
    </citation>
    <scope>NUCLEOTIDE SEQUENCE</scope>
</reference>